<comment type="caution">
    <text evidence="7">Lacks conserved residue(s) required for the propagation of feature annotation.</text>
</comment>
<dbReference type="Pfam" id="PF01966">
    <property type="entry name" value="HD"/>
    <property type="match status" value="1"/>
</dbReference>
<dbReference type="KEGG" id="mbac:BN1209_0846"/>
<dbReference type="PROSITE" id="PS51831">
    <property type="entry name" value="HD"/>
    <property type="match status" value="1"/>
</dbReference>
<dbReference type="PROSITE" id="PS51671">
    <property type="entry name" value="ACT"/>
    <property type="match status" value="2"/>
</dbReference>
<dbReference type="CDD" id="cd00077">
    <property type="entry name" value="HDc"/>
    <property type="match status" value="1"/>
</dbReference>
<keyword evidence="2 7" id="KW-0548">Nucleotidyltransferase</keyword>
<comment type="similarity">
    <text evidence="7">Belongs to the GlnD family.</text>
</comment>
<dbReference type="CDD" id="cd04900">
    <property type="entry name" value="ACT_UUR-like_1"/>
    <property type="match status" value="1"/>
</dbReference>
<evidence type="ECO:0000256" key="5">
    <source>
        <dbReference type="ARBA" id="ARBA00022842"/>
    </source>
</evidence>
<evidence type="ECO:0000256" key="1">
    <source>
        <dbReference type="ARBA" id="ARBA00022679"/>
    </source>
</evidence>
<dbReference type="RefSeq" id="WP_045751093.1">
    <property type="nucleotide sequence ID" value="NZ_LN794158.1"/>
</dbReference>
<dbReference type="EC" id="3.1.4.-" evidence="7"/>
<keyword evidence="1 7" id="KW-0808">Transferase</keyword>
<dbReference type="InterPro" id="IPR003607">
    <property type="entry name" value="HD/PDEase_dom"/>
</dbReference>
<dbReference type="AlphaFoldDB" id="A0A0B7IUD5"/>
<dbReference type="STRING" id="1581680.BN1209_0846"/>
<dbReference type="NCBIfam" id="NF002837">
    <property type="entry name" value="PRK03059.1"/>
    <property type="match status" value="1"/>
</dbReference>
<organism evidence="10 11">
    <name type="scientific">Candidatus Methylopumilus turicensis</name>
    <dbReference type="NCBI Taxonomy" id="1581680"/>
    <lineage>
        <taxon>Bacteria</taxon>
        <taxon>Pseudomonadati</taxon>
        <taxon>Pseudomonadota</taxon>
        <taxon>Betaproteobacteria</taxon>
        <taxon>Nitrosomonadales</taxon>
        <taxon>Methylophilaceae</taxon>
        <taxon>Candidatus Methylopumilus</taxon>
    </lineage>
</organism>
<keyword evidence="4 7" id="KW-0378">Hydrolase</keyword>
<dbReference type="InterPro" id="IPR002934">
    <property type="entry name" value="Polymerase_NTP_transf_dom"/>
</dbReference>
<dbReference type="InterPro" id="IPR043519">
    <property type="entry name" value="NT_sf"/>
</dbReference>
<name>A0A0B7IUD5_9PROT</name>
<dbReference type="CDD" id="cd04899">
    <property type="entry name" value="ACT_ACR-UUR-like_2"/>
    <property type="match status" value="1"/>
</dbReference>
<dbReference type="SUPFAM" id="SSF81301">
    <property type="entry name" value="Nucleotidyltransferase"/>
    <property type="match status" value="1"/>
</dbReference>
<evidence type="ECO:0000256" key="7">
    <source>
        <dbReference type="HAMAP-Rule" id="MF_00277"/>
    </source>
</evidence>
<dbReference type="HOGENOM" id="CLU_012833_0_0_4"/>
<dbReference type="InterPro" id="IPR006674">
    <property type="entry name" value="HD_domain"/>
</dbReference>
<dbReference type="Pfam" id="PF08335">
    <property type="entry name" value="GlnD_UR_UTase"/>
    <property type="match status" value="1"/>
</dbReference>
<feature type="domain" description="ACT" evidence="8">
    <location>
        <begin position="676"/>
        <end position="755"/>
    </location>
</feature>
<dbReference type="GO" id="GO:0008081">
    <property type="term" value="F:phosphoric diester hydrolase activity"/>
    <property type="evidence" value="ECO:0007669"/>
    <property type="project" value="UniProtKB-UniRule"/>
</dbReference>
<evidence type="ECO:0000256" key="3">
    <source>
        <dbReference type="ARBA" id="ARBA00022737"/>
    </source>
</evidence>
<evidence type="ECO:0000313" key="11">
    <source>
        <dbReference type="Proteomes" id="UP000056322"/>
    </source>
</evidence>
<comment type="catalytic activity">
    <reaction evidence="7">
        <text>[protein-PII]-uridylyl-L-tyrosine + H2O = [protein-PII]-L-tyrosine + UMP + H(+)</text>
        <dbReference type="Rhea" id="RHEA:48600"/>
        <dbReference type="Rhea" id="RHEA-COMP:12147"/>
        <dbReference type="Rhea" id="RHEA-COMP:12148"/>
        <dbReference type="ChEBI" id="CHEBI:15377"/>
        <dbReference type="ChEBI" id="CHEBI:15378"/>
        <dbReference type="ChEBI" id="CHEBI:46858"/>
        <dbReference type="ChEBI" id="CHEBI:57865"/>
        <dbReference type="ChEBI" id="CHEBI:90602"/>
    </reaction>
</comment>
<evidence type="ECO:0000256" key="4">
    <source>
        <dbReference type="ARBA" id="ARBA00022801"/>
    </source>
</evidence>
<dbReference type="GO" id="GO:0008773">
    <property type="term" value="F:[protein-PII] uridylyltransferase activity"/>
    <property type="evidence" value="ECO:0007669"/>
    <property type="project" value="UniProtKB-UniRule"/>
</dbReference>
<feature type="domain" description="HD" evidence="9">
    <location>
        <begin position="437"/>
        <end position="559"/>
    </location>
</feature>
<evidence type="ECO:0000313" key="10">
    <source>
        <dbReference type="EMBL" id="CEN55889.1"/>
    </source>
</evidence>
<comment type="cofactor">
    <cofactor evidence="7">
        <name>Mg(2+)</name>
        <dbReference type="ChEBI" id="CHEBI:18420"/>
    </cofactor>
</comment>
<feature type="region of interest" description="Uridylyltransferase" evidence="7">
    <location>
        <begin position="1"/>
        <end position="318"/>
    </location>
</feature>
<feature type="domain" description="ACT" evidence="8">
    <location>
        <begin position="785"/>
        <end position="854"/>
    </location>
</feature>
<protein>
    <recommendedName>
        <fullName evidence="7">Bifunctional uridylyltransferase/uridylyl-removing enzyme</fullName>
        <shortName evidence="7">UTase/UR</shortName>
    </recommendedName>
    <alternativeName>
        <fullName evidence="7">Bifunctional [protein-PII] modification enzyme</fullName>
    </alternativeName>
    <alternativeName>
        <fullName evidence="7">Bifunctional nitrogen sensor protein</fullName>
    </alternativeName>
    <domain>
        <recommendedName>
            <fullName evidence="7">[Protein-PII] uridylyltransferase</fullName>
            <shortName evidence="7">PII uridylyltransferase</shortName>
            <shortName evidence="7">UTase</shortName>
            <ecNumber evidence="7">2.7.7.59</ecNumber>
        </recommendedName>
    </domain>
    <domain>
        <recommendedName>
            <fullName evidence="7">[Protein-PII]-UMP uridylyl-removing enzyme</fullName>
            <shortName evidence="7">UR</shortName>
            <ecNumber evidence="7">3.1.4.-</ecNumber>
        </recommendedName>
    </domain>
</protein>
<dbReference type="EC" id="2.7.7.59" evidence="7"/>
<dbReference type="InterPro" id="IPR002912">
    <property type="entry name" value="ACT_dom"/>
</dbReference>
<dbReference type="PANTHER" id="PTHR47320">
    <property type="entry name" value="BIFUNCTIONAL URIDYLYLTRANSFERASE/URIDYLYL-REMOVING ENZYME"/>
    <property type="match status" value="1"/>
</dbReference>
<sequence length="854" mass="97287">MQADNQANIWRNQLRDTQTILRDDFFEHKNTRKLLTQQSKLVDGVLKDIWARFGLNQSVSLVAVGGYGRGELFPYSDVDLLILLPNNADQSINERVTSTIGLFWDIGLAVGHSVRNLDECLAEAQKDVTVQTNLLESRLIAGDSSLFSSFQTQMVEANDSRAFFSAKLHEQEQRHARFDDTAYNLEPNIKESPGGLRDLQIILWIARSLKLGEDWRSLVTHGLISQSELRQIRKHEQHLQMLRIRLHYMAKRREDRLIFDVQNELADALGFSNTKRYRASEQLMRDYYKSAKAVGLFNEILLKLLKELAAPETISVEPINERFDACNGLLSAKSNTLIQRNPKCIFEIFALMQQRPEITGMSANLLRTLQRVKNLVNKDFRQDPENKALFIQMLKYPSGVTNVLKSMNRYGILGKYIPAFGRIVGQMQHDLFHVYTVDEHILHVLENLQRFSIGEFGHEFPLCSKLHSSFDQPYLLYLAALFHDIAKGRGGDHSKLGSLDASRFCKQHGLSRADTRLVSWMVESHLTMSSTAQKHDLSDPQVIEDFAVLVVDIRHLTALYLLTVADIRGTSPKVWNAWKAKLLETLFLLTQRLLSGDAYETKDELTARKKEAQATLSHYSIMERSYQPLWDQFGEQYFLRHTGQEIAWHSRLLIAHLNTDEPIVRARLSPSGDGIQVMIYTPDRDDLFACICGVFERMGYTVVEAKIHTTKNAYALDSFLVLDQNDRSVSYRDLLSYIEYELGNSLRNKTPLIAPAKGRLSRQVKHMPIKSSIMVESVAESNNHKIEIVAGDRPGLLSTIAHAFFTHEVKIQTAKINTLGKRAEDVFLISGKHGEKLSETTAQALQDSLKESFN</sequence>
<evidence type="ECO:0000259" key="9">
    <source>
        <dbReference type="PROSITE" id="PS51831"/>
    </source>
</evidence>
<dbReference type="PANTHER" id="PTHR47320:SF1">
    <property type="entry name" value="BIFUNCTIONAL URIDYLYLTRANSFERASE_URIDYLYL-REMOVING ENZYME"/>
    <property type="match status" value="1"/>
</dbReference>
<dbReference type="Gene3D" id="3.30.70.260">
    <property type="match status" value="1"/>
</dbReference>
<evidence type="ECO:0000256" key="6">
    <source>
        <dbReference type="ARBA" id="ARBA00023268"/>
    </source>
</evidence>
<evidence type="ECO:0000256" key="2">
    <source>
        <dbReference type="ARBA" id="ARBA00022695"/>
    </source>
</evidence>
<gene>
    <name evidence="7 10" type="primary">glnD</name>
    <name evidence="10" type="ORF">BN1209_0846</name>
</gene>
<dbReference type="CDD" id="cd05401">
    <property type="entry name" value="NT_GlnE_GlnD_like"/>
    <property type="match status" value="1"/>
</dbReference>
<keyword evidence="5 7" id="KW-0460">Magnesium</keyword>
<dbReference type="SUPFAM" id="SSF55021">
    <property type="entry name" value="ACT-like"/>
    <property type="match status" value="2"/>
</dbReference>
<dbReference type="NCBIfam" id="TIGR01693">
    <property type="entry name" value="UTase_glnD"/>
    <property type="match status" value="1"/>
</dbReference>
<comment type="domain">
    <text evidence="7">Has four distinct domains: an N-terminal nucleotidyltransferase (NT) domain responsible for UTase activity, a central HD domain that encodes UR activity, and two C-terminal ACT domains that seem to have a role in glutamine sensing.</text>
</comment>
<comment type="activity regulation">
    <text evidence="7">Uridylyltransferase (UTase) activity is inhibited by glutamine, while glutamine activates uridylyl-removing (UR) activity.</text>
</comment>
<dbReference type="InterPro" id="IPR045865">
    <property type="entry name" value="ACT-like_dom_sf"/>
</dbReference>
<dbReference type="SMART" id="SM00471">
    <property type="entry name" value="HDc"/>
    <property type="match status" value="1"/>
</dbReference>
<dbReference type="Pfam" id="PF01909">
    <property type="entry name" value="NTP_transf_2"/>
    <property type="match status" value="1"/>
</dbReference>
<reference evidence="11" key="1">
    <citation type="submission" date="2014-12" db="EMBL/GenBank/DDBJ databases">
        <authorList>
            <person name="Salcher M.M."/>
        </authorList>
    </citation>
    <scope>NUCLEOTIDE SEQUENCE [LARGE SCALE GENOMIC DNA]</scope>
    <source>
        <strain evidence="11">MMS-10A-171</strain>
    </source>
</reference>
<dbReference type="InterPro" id="IPR010043">
    <property type="entry name" value="UTase/UR"/>
</dbReference>
<comment type="function">
    <text evidence="7">Modifies, by uridylylation and deuridylylation, the PII regulatory proteins (GlnB and homologs), in response to the nitrogen status of the cell that GlnD senses through the glutamine level. Under low glutamine levels, catalyzes the conversion of the PII proteins and UTP to PII-UMP and PPi, while under higher glutamine levels, GlnD hydrolyzes PII-UMP to PII and UMP (deuridylylation). Thus, controls uridylylation state and activity of the PII proteins, and plays an important role in the regulation of nitrogen metabolism.</text>
</comment>
<dbReference type="HAMAP" id="MF_00277">
    <property type="entry name" value="PII_uridylyl_transf"/>
    <property type="match status" value="1"/>
</dbReference>
<keyword evidence="3" id="KW-0677">Repeat</keyword>
<comment type="catalytic activity">
    <reaction evidence="7">
        <text>[protein-PII]-L-tyrosine + UTP = [protein-PII]-uridylyl-L-tyrosine + diphosphate</text>
        <dbReference type="Rhea" id="RHEA:13673"/>
        <dbReference type="Rhea" id="RHEA-COMP:12147"/>
        <dbReference type="Rhea" id="RHEA-COMP:12148"/>
        <dbReference type="ChEBI" id="CHEBI:33019"/>
        <dbReference type="ChEBI" id="CHEBI:46398"/>
        <dbReference type="ChEBI" id="CHEBI:46858"/>
        <dbReference type="ChEBI" id="CHEBI:90602"/>
        <dbReference type="EC" id="2.7.7.59"/>
    </reaction>
</comment>
<dbReference type="SUPFAM" id="SSF109604">
    <property type="entry name" value="HD-domain/PDEase-like"/>
    <property type="match status" value="1"/>
</dbReference>
<dbReference type="GO" id="GO:0006808">
    <property type="term" value="P:regulation of nitrogen utilization"/>
    <property type="evidence" value="ECO:0007669"/>
    <property type="project" value="UniProtKB-UniRule"/>
</dbReference>
<proteinExistence type="inferred from homology"/>
<dbReference type="EMBL" id="LN794158">
    <property type="protein sequence ID" value="CEN55889.1"/>
    <property type="molecule type" value="Genomic_DNA"/>
</dbReference>
<keyword evidence="6 7" id="KW-0511">Multifunctional enzyme</keyword>
<accession>A0A0B7IUD5</accession>
<dbReference type="Proteomes" id="UP000056322">
    <property type="component" value="Chromosome 1"/>
</dbReference>
<dbReference type="SUPFAM" id="SSF81593">
    <property type="entry name" value="Nucleotidyltransferase substrate binding subunit/domain"/>
    <property type="match status" value="1"/>
</dbReference>
<dbReference type="Gene3D" id="1.10.3090.10">
    <property type="entry name" value="cca-adding enzyme, domain 2"/>
    <property type="match status" value="1"/>
</dbReference>
<dbReference type="PIRSF" id="PIRSF006288">
    <property type="entry name" value="PII_uridyltransf"/>
    <property type="match status" value="1"/>
</dbReference>
<keyword evidence="11" id="KW-1185">Reference proteome</keyword>
<dbReference type="OrthoDB" id="9758038at2"/>
<dbReference type="InterPro" id="IPR013546">
    <property type="entry name" value="PII_UdlTrfase/GS_AdlTrfase"/>
</dbReference>
<evidence type="ECO:0000259" key="8">
    <source>
        <dbReference type="PROSITE" id="PS51671"/>
    </source>
</evidence>